<name>A0A8H3R0W5_9GLOM</name>
<proteinExistence type="predicted"/>
<dbReference type="AlphaFoldDB" id="A0A8H3R0W5"/>
<sequence>MAVSTTPEIKMALFTTLSTISLSASKIILITLMASETNKILLKPISIFFLVTWCRRAVGQKMLQGHLSLELYSFVRFELFKIICLHFNDADLLSTFVMSVEIKTYPHFMIRNYWIMRRLMEFFSNPNTIVNETDSLHALLTRRTNKQ</sequence>
<feature type="transmembrane region" description="Helical" evidence="1">
    <location>
        <begin position="12"/>
        <end position="34"/>
    </location>
</feature>
<keyword evidence="1" id="KW-0472">Membrane</keyword>
<reference evidence="2" key="1">
    <citation type="submission" date="2019-10" db="EMBL/GenBank/DDBJ databases">
        <title>Conservation and host-specific expression of non-tandemly repeated heterogenous ribosome RNA gene in arbuscular mycorrhizal fungi.</title>
        <authorList>
            <person name="Maeda T."/>
            <person name="Kobayashi Y."/>
            <person name="Nakagawa T."/>
            <person name="Ezawa T."/>
            <person name="Yamaguchi K."/>
            <person name="Bino T."/>
            <person name="Nishimoto Y."/>
            <person name="Shigenobu S."/>
            <person name="Kawaguchi M."/>
        </authorList>
    </citation>
    <scope>NUCLEOTIDE SEQUENCE</scope>
    <source>
        <strain evidence="2">HR1</strain>
    </source>
</reference>
<evidence type="ECO:0000313" key="3">
    <source>
        <dbReference type="Proteomes" id="UP000615446"/>
    </source>
</evidence>
<keyword evidence="1" id="KW-0812">Transmembrane</keyword>
<evidence type="ECO:0000256" key="1">
    <source>
        <dbReference type="SAM" id="Phobius"/>
    </source>
</evidence>
<comment type="caution">
    <text evidence="2">The sequence shown here is derived from an EMBL/GenBank/DDBJ whole genome shotgun (WGS) entry which is preliminary data.</text>
</comment>
<accession>A0A8H3R0W5</accession>
<organism evidence="2 3">
    <name type="scientific">Rhizophagus clarus</name>
    <dbReference type="NCBI Taxonomy" id="94130"/>
    <lineage>
        <taxon>Eukaryota</taxon>
        <taxon>Fungi</taxon>
        <taxon>Fungi incertae sedis</taxon>
        <taxon>Mucoromycota</taxon>
        <taxon>Glomeromycotina</taxon>
        <taxon>Glomeromycetes</taxon>
        <taxon>Glomerales</taxon>
        <taxon>Glomeraceae</taxon>
        <taxon>Rhizophagus</taxon>
    </lineage>
</organism>
<protein>
    <submittedName>
        <fullName evidence="2">Uncharacterized protein</fullName>
    </submittedName>
</protein>
<dbReference type="Proteomes" id="UP000615446">
    <property type="component" value="Unassembled WGS sequence"/>
</dbReference>
<dbReference type="EMBL" id="BLAL01000278">
    <property type="protein sequence ID" value="GES99246.1"/>
    <property type="molecule type" value="Genomic_DNA"/>
</dbReference>
<evidence type="ECO:0000313" key="2">
    <source>
        <dbReference type="EMBL" id="GES99246.1"/>
    </source>
</evidence>
<keyword evidence="1" id="KW-1133">Transmembrane helix</keyword>
<gene>
    <name evidence="2" type="ORF">RCL2_002575500</name>
</gene>